<dbReference type="RefSeq" id="XP_017994685.1">
    <property type="nucleotide sequence ID" value="XM_018149988.1"/>
</dbReference>
<protein>
    <recommendedName>
        <fullName evidence="1">Carbamoyl phosphate synthase ATP-binding domain-containing protein</fullName>
    </recommendedName>
</protein>
<dbReference type="AlphaFoldDB" id="A0A0N1GX43"/>
<dbReference type="STRING" id="1664694.A0A0N1GX43"/>
<feature type="domain" description="Carbamoyl phosphate synthase ATP-binding" evidence="1">
    <location>
        <begin position="15"/>
        <end position="92"/>
    </location>
</feature>
<evidence type="ECO:0000313" key="3">
    <source>
        <dbReference type="Proteomes" id="UP000038010"/>
    </source>
</evidence>
<dbReference type="GO" id="GO:0005524">
    <property type="term" value="F:ATP binding"/>
    <property type="evidence" value="ECO:0007669"/>
    <property type="project" value="InterPro"/>
</dbReference>
<dbReference type="Gene3D" id="3.30.470.20">
    <property type="entry name" value="ATP-grasp fold, B domain"/>
    <property type="match status" value="1"/>
</dbReference>
<dbReference type="Proteomes" id="UP000038010">
    <property type="component" value="Unassembled WGS sequence"/>
</dbReference>
<accession>A0A0N1GX43</accession>
<dbReference type="InterPro" id="IPR013815">
    <property type="entry name" value="ATP_grasp_subdomain_1"/>
</dbReference>
<dbReference type="PANTHER" id="PTHR45007">
    <property type="entry name" value="CARBOXYLASE, PUTATIVE (AFU_ORTHOLOGUE AFUA_5G07570)-RELATED"/>
    <property type="match status" value="1"/>
</dbReference>
<dbReference type="EMBL" id="LFJN01000052">
    <property type="protein sequence ID" value="KPI34722.1"/>
    <property type="molecule type" value="Genomic_DNA"/>
</dbReference>
<gene>
    <name evidence="2" type="ORF">AB675_9454</name>
</gene>
<name>A0A0N1GX43_9EURO</name>
<dbReference type="InterPro" id="IPR005479">
    <property type="entry name" value="CPAse_ATP-bd"/>
</dbReference>
<dbReference type="PANTHER" id="PTHR45007:SF1">
    <property type="entry name" value="CARBOXYLASE, PUTATIVE (AFU_ORTHOLOGUE AFUA_5G07570)-RELATED"/>
    <property type="match status" value="1"/>
</dbReference>
<proteinExistence type="predicted"/>
<dbReference type="Gene3D" id="3.30.1490.20">
    <property type="entry name" value="ATP-grasp fold, A domain"/>
    <property type="match status" value="1"/>
</dbReference>
<dbReference type="SUPFAM" id="SSF56059">
    <property type="entry name" value="Glutathione synthetase ATP-binding domain-like"/>
    <property type="match status" value="1"/>
</dbReference>
<organism evidence="2 3">
    <name type="scientific">Cyphellophora attinorum</name>
    <dbReference type="NCBI Taxonomy" id="1664694"/>
    <lineage>
        <taxon>Eukaryota</taxon>
        <taxon>Fungi</taxon>
        <taxon>Dikarya</taxon>
        <taxon>Ascomycota</taxon>
        <taxon>Pezizomycotina</taxon>
        <taxon>Eurotiomycetes</taxon>
        <taxon>Chaetothyriomycetidae</taxon>
        <taxon>Chaetothyriales</taxon>
        <taxon>Cyphellophoraceae</taxon>
        <taxon>Cyphellophora</taxon>
    </lineage>
</organism>
<evidence type="ECO:0000259" key="1">
    <source>
        <dbReference type="Pfam" id="PF02786"/>
    </source>
</evidence>
<feature type="non-terminal residue" evidence="2">
    <location>
        <position position="1"/>
    </location>
</feature>
<keyword evidence="3" id="KW-1185">Reference proteome</keyword>
<dbReference type="GeneID" id="28741868"/>
<sequence length="94" mass="10509">ATSQQNYDDDDDDPGRGIRLVRNEAELQGNVQRCVGESPSGMVFAEQAAVEGFKHVEVQIVGDGRGGVRHLWERDCSVQRRYQKIVEVAPARRV</sequence>
<dbReference type="Pfam" id="PF02786">
    <property type="entry name" value="CPSase_L_D2"/>
    <property type="match status" value="1"/>
</dbReference>
<comment type="caution">
    <text evidence="2">The sequence shown here is derived from an EMBL/GenBank/DDBJ whole genome shotgun (WGS) entry which is preliminary data.</text>
</comment>
<dbReference type="VEuPathDB" id="FungiDB:AB675_9454"/>
<evidence type="ECO:0000313" key="2">
    <source>
        <dbReference type="EMBL" id="KPI34722.1"/>
    </source>
</evidence>
<reference evidence="2 3" key="1">
    <citation type="submission" date="2015-06" db="EMBL/GenBank/DDBJ databases">
        <title>Draft genome of the ant-associated black yeast Phialophora attae CBS 131958.</title>
        <authorList>
            <person name="Moreno L.F."/>
            <person name="Stielow B.J."/>
            <person name="de Hoog S."/>
            <person name="Vicente V.A."/>
            <person name="Weiss V.A."/>
            <person name="de Vries M."/>
            <person name="Cruz L.M."/>
            <person name="Souza E.M."/>
        </authorList>
    </citation>
    <scope>NUCLEOTIDE SEQUENCE [LARGE SCALE GENOMIC DNA]</scope>
    <source>
        <strain evidence="2 3">CBS 131958</strain>
    </source>
</reference>
<dbReference type="OrthoDB" id="196847at2759"/>